<dbReference type="InterPro" id="IPR008928">
    <property type="entry name" value="6-hairpin_glycosidase_sf"/>
</dbReference>
<keyword evidence="4" id="KW-1185">Reference proteome</keyword>
<accession>A0A8J3QB96</accession>
<dbReference type="GO" id="GO:0005975">
    <property type="term" value="P:carbohydrate metabolic process"/>
    <property type="evidence" value="ECO:0007669"/>
    <property type="project" value="InterPro"/>
</dbReference>
<proteinExistence type="predicted"/>
<feature type="domain" description="TIR" evidence="2">
    <location>
        <begin position="9"/>
        <end position="132"/>
    </location>
</feature>
<sequence length="821" mass="90114">MSQPEPASPGGHVFISYSHTDTGYVATLRAFLQSQGFEVWIDESIVSGDRWVAMLRDRIDRCAALVVVMSPAAEESEWVDNELHRARTRRKPILPLLLAGEPFFRLGGVHYEDVTGGRLPSAAFVASLTTAVSGPFPLAPQGYLAPPGVAIEEHSMMANGQTVALLTPDARVTWFCHPRADSPPIFADLLGGTSAGHFSIEPLTGDLRPIGPESLRGQRYVGSSMTVETSWTELTLTDWLTSRLYGEQHLTTSLIRVLEGTGVVRIEFAPKPKFGQTTAILRVGPNGLLMLAGVDVCALYSPGVSWSILDDVAIGIVDLAKSGPVLLDLRCGTSDLEPPALSPHEQVGASLRPWQEWADTLNLPAIATDEVRRSALTLRGLWHRSTGAFLAAVTTSLPETLGASRNWDYRYCWIRDASMSARELVRLGSLAEAEALLGWIERCVAQTHGHPERLRPLYTLDGRELGLEAQITTVAGHRGSGPVRVGNQADNQIQRDIFGPVVDLVAAVVETRAARGAGDGPLIAEHEWRLVLAMVQAVSVGWSDPDQGIWEPPQRPRHHLHSKVMCWWAVVRAIDIAALTQRHDADIESWTRLAATIREEVLTKGWNGDVAAFTEAYDNDHLDAAALWVGLTGLIEPADPRFRQTVHAVEKHLRVGPTVCRYNWDDGLDGDQGGFHLCTTWLVEAYLRTGRRLEAHDLFQQFLGLLGPTGLMPEMYDVAQNLSLGNHPMAYSHLGLIRCAVLLDCGRWSPPEDRDRRVEQGHQPYAEEVAFRDGLAGPLTHHGHADGGADEDTDAELDRELGVVEVDACRERDRQQRTEGQ</sequence>
<dbReference type="InterPro" id="IPR000157">
    <property type="entry name" value="TIR_dom"/>
</dbReference>
<dbReference type="AlphaFoldDB" id="A0A8J3QB96"/>
<evidence type="ECO:0000256" key="1">
    <source>
        <dbReference type="SAM" id="MobiDB-lite"/>
    </source>
</evidence>
<dbReference type="GO" id="GO:0004553">
    <property type="term" value="F:hydrolase activity, hydrolyzing O-glycosyl compounds"/>
    <property type="evidence" value="ECO:0007669"/>
    <property type="project" value="TreeGrafter"/>
</dbReference>
<evidence type="ECO:0000313" key="4">
    <source>
        <dbReference type="Proteomes" id="UP000612899"/>
    </source>
</evidence>
<dbReference type="InterPro" id="IPR035897">
    <property type="entry name" value="Toll_tir_struct_dom_sf"/>
</dbReference>
<evidence type="ECO:0000259" key="2">
    <source>
        <dbReference type="PROSITE" id="PS50104"/>
    </source>
</evidence>
<gene>
    <name evidence="3" type="ORF">Rhe02_57350</name>
</gene>
<dbReference type="PROSITE" id="PS50104">
    <property type="entry name" value="TIR"/>
    <property type="match status" value="1"/>
</dbReference>
<dbReference type="Gene3D" id="1.50.10.10">
    <property type="match status" value="1"/>
</dbReference>
<dbReference type="SUPFAM" id="SSF52200">
    <property type="entry name" value="Toll/Interleukin receptor TIR domain"/>
    <property type="match status" value="1"/>
</dbReference>
<organism evidence="3 4">
    <name type="scientific">Rhizocola hellebori</name>
    <dbReference type="NCBI Taxonomy" id="1392758"/>
    <lineage>
        <taxon>Bacteria</taxon>
        <taxon>Bacillati</taxon>
        <taxon>Actinomycetota</taxon>
        <taxon>Actinomycetes</taxon>
        <taxon>Micromonosporales</taxon>
        <taxon>Micromonosporaceae</taxon>
        <taxon>Rhizocola</taxon>
    </lineage>
</organism>
<dbReference type="RefSeq" id="WP_203911450.1">
    <property type="nucleotide sequence ID" value="NZ_BONY01000039.1"/>
</dbReference>
<dbReference type="SUPFAM" id="SSF48208">
    <property type="entry name" value="Six-hairpin glycosidases"/>
    <property type="match status" value="1"/>
</dbReference>
<dbReference type="Pfam" id="PF19291">
    <property type="entry name" value="TREH_N"/>
    <property type="match status" value="1"/>
</dbReference>
<dbReference type="PANTHER" id="PTHR31616">
    <property type="entry name" value="TREHALASE"/>
    <property type="match status" value="1"/>
</dbReference>
<dbReference type="InterPro" id="IPR012341">
    <property type="entry name" value="6hp_glycosidase-like_sf"/>
</dbReference>
<dbReference type="Proteomes" id="UP000612899">
    <property type="component" value="Unassembled WGS sequence"/>
</dbReference>
<reference evidence="3" key="1">
    <citation type="submission" date="2021-01" db="EMBL/GenBank/DDBJ databases">
        <title>Whole genome shotgun sequence of Rhizocola hellebori NBRC 109834.</title>
        <authorList>
            <person name="Komaki H."/>
            <person name="Tamura T."/>
        </authorList>
    </citation>
    <scope>NUCLEOTIDE SEQUENCE</scope>
    <source>
        <strain evidence="3">NBRC 109834</strain>
    </source>
</reference>
<comment type="caution">
    <text evidence="3">The sequence shown here is derived from an EMBL/GenBank/DDBJ whole genome shotgun (WGS) entry which is preliminary data.</text>
</comment>
<dbReference type="Gene3D" id="3.40.50.10140">
    <property type="entry name" value="Toll/interleukin-1 receptor homology (TIR) domain"/>
    <property type="match status" value="1"/>
</dbReference>
<dbReference type="SMART" id="SM00255">
    <property type="entry name" value="TIR"/>
    <property type="match status" value="1"/>
</dbReference>
<dbReference type="Pfam" id="PF13676">
    <property type="entry name" value="TIR_2"/>
    <property type="match status" value="1"/>
</dbReference>
<dbReference type="PANTHER" id="PTHR31616:SF0">
    <property type="entry name" value="GLUCAN 1,4-ALPHA-GLUCOSIDASE"/>
    <property type="match status" value="1"/>
</dbReference>
<evidence type="ECO:0000313" key="3">
    <source>
        <dbReference type="EMBL" id="GIH07668.1"/>
    </source>
</evidence>
<dbReference type="InterPro" id="IPR011613">
    <property type="entry name" value="GH15-like"/>
</dbReference>
<dbReference type="Pfam" id="PF00723">
    <property type="entry name" value="Glyco_hydro_15"/>
    <property type="match status" value="1"/>
</dbReference>
<dbReference type="EMBL" id="BONY01000039">
    <property type="protein sequence ID" value="GIH07668.1"/>
    <property type="molecule type" value="Genomic_DNA"/>
</dbReference>
<name>A0A8J3QB96_9ACTN</name>
<dbReference type="InterPro" id="IPR045582">
    <property type="entry name" value="Trehalase-like_N"/>
</dbReference>
<feature type="region of interest" description="Disordered" evidence="1">
    <location>
        <begin position="776"/>
        <end position="795"/>
    </location>
</feature>
<protein>
    <recommendedName>
        <fullName evidence="2">TIR domain-containing protein</fullName>
    </recommendedName>
</protein>
<dbReference type="GO" id="GO:0007165">
    <property type="term" value="P:signal transduction"/>
    <property type="evidence" value="ECO:0007669"/>
    <property type="project" value="InterPro"/>
</dbReference>